<accession>A0A916QSW8</accession>
<keyword evidence="3" id="KW-1185">Reference proteome</keyword>
<evidence type="ECO:0000313" key="3">
    <source>
        <dbReference type="Proteomes" id="UP000628017"/>
    </source>
</evidence>
<reference evidence="2" key="1">
    <citation type="journal article" date="2014" name="Int. J. Syst. Evol. Microbiol.">
        <title>Complete genome sequence of Corynebacterium casei LMG S-19264T (=DSM 44701T), isolated from a smear-ripened cheese.</title>
        <authorList>
            <consortium name="US DOE Joint Genome Institute (JGI-PGF)"/>
            <person name="Walter F."/>
            <person name="Albersmeier A."/>
            <person name="Kalinowski J."/>
            <person name="Ruckert C."/>
        </authorList>
    </citation>
    <scope>NUCLEOTIDE SEQUENCE</scope>
    <source>
        <strain evidence="2">CGMCC 1.15880</strain>
    </source>
</reference>
<comment type="caution">
    <text evidence="2">The sequence shown here is derived from an EMBL/GenBank/DDBJ whole genome shotgun (WGS) entry which is preliminary data.</text>
</comment>
<dbReference type="Proteomes" id="UP000628017">
    <property type="component" value="Unassembled WGS sequence"/>
</dbReference>
<reference evidence="2" key="2">
    <citation type="submission" date="2020-09" db="EMBL/GenBank/DDBJ databases">
        <authorList>
            <person name="Sun Q."/>
            <person name="Zhou Y."/>
        </authorList>
    </citation>
    <scope>NUCLEOTIDE SEQUENCE</scope>
    <source>
        <strain evidence="2">CGMCC 1.15880</strain>
    </source>
</reference>
<dbReference type="EMBL" id="BMKA01000001">
    <property type="protein sequence ID" value="GGA10084.1"/>
    <property type="molecule type" value="Genomic_DNA"/>
</dbReference>
<evidence type="ECO:0008006" key="4">
    <source>
        <dbReference type="Google" id="ProtNLM"/>
    </source>
</evidence>
<dbReference type="AlphaFoldDB" id="A0A916QSW8"/>
<organism evidence="2 3">
    <name type="scientific">Neptunicoccus cionae</name>
    <dbReference type="NCBI Taxonomy" id="2035344"/>
    <lineage>
        <taxon>Bacteria</taxon>
        <taxon>Pseudomonadati</taxon>
        <taxon>Pseudomonadota</taxon>
        <taxon>Alphaproteobacteria</taxon>
        <taxon>Rhodobacterales</taxon>
        <taxon>Paracoccaceae</taxon>
        <taxon>Neptunicoccus</taxon>
    </lineage>
</organism>
<evidence type="ECO:0000256" key="1">
    <source>
        <dbReference type="SAM" id="SignalP"/>
    </source>
</evidence>
<dbReference type="InterPro" id="IPR019225">
    <property type="entry name" value="DUF2155"/>
</dbReference>
<dbReference type="Pfam" id="PF09923">
    <property type="entry name" value="DUF2155"/>
    <property type="match status" value="1"/>
</dbReference>
<gene>
    <name evidence="2" type="ORF">GCM10011498_07680</name>
</gene>
<proteinExistence type="predicted"/>
<feature type="chain" id="PRO_5037493824" description="DUF2155 domain-containing protein" evidence="1">
    <location>
        <begin position="20"/>
        <end position="130"/>
    </location>
</feature>
<sequence length="130" mass="14252">MKLLTVLCAALMVPAMSFAQSSVKTKNGDIVQLRALDTITGEVEDIDLPVGDTTVYERLMVSAQDCRYPAGNISADAFAYLVIRDVREKLPAFEGWMIASSPALSALEHPRYDIWVVRCKLASEAEQGSE</sequence>
<protein>
    <recommendedName>
        <fullName evidence="4">DUF2155 domain-containing protein</fullName>
    </recommendedName>
</protein>
<keyword evidence="1" id="KW-0732">Signal</keyword>
<feature type="signal peptide" evidence="1">
    <location>
        <begin position="1"/>
        <end position="19"/>
    </location>
</feature>
<dbReference type="RefSeq" id="WP_188671067.1">
    <property type="nucleotide sequence ID" value="NZ_BMKA01000001.1"/>
</dbReference>
<evidence type="ECO:0000313" key="2">
    <source>
        <dbReference type="EMBL" id="GGA10084.1"/>
    </source>
</evidence>
<name>A0A916QSW8_9RHOB</name>